<dbReference type="PANTHER" id="PTHR30483">
    <property type="entry name" value="LEUCINE-SPECIFIC-BINDING PROTEIN"/>
    <property type="match status" value="1"/>
</dbReference>
<evidence type="ECO:0000259" key="6">
    <source>
        <dbReference type="Pfam" id="PF13458"/>
    </source>
</evidence>
<evidence type="ECO:0000256" key="2">
    <source>
        <dbReference type="ARBA" id="ARBA00022448"/>
    </source>
</evidence>
<reference evidence="7 8" key="1">
    <citation type="submission" date="2019-01" db="EMBL/GenBank/DDBJ databases">
        <title>Genomic insights into a novel species Rhodoferax sp.</title>
        <authorList>
            <person name="Jin L."/>
        </authorList>
    </citation>
    <scope>NUCLEOTIDE SEQUENCE [LARGE SCALE GENOMIC DNA]</scope>
    <source>
        <strain evidence="7 8">CHu59-6-5</strain>
    </source>
</reference>
<evidence type="ECO:0000256" key="3">
    <source>
        <dbReference type="ARBA" id="ARBA00022729"/>
    </source>
</evidence>
<evidence type="ECO:0000313" key="7">
    <source>
        <dbReference type="EMBL" id="QDL37237.1"/>
    </source>
</evidence>
<keyword evidence="2" id="KW-0813">Transport</keyword>
<dbReference type="InterPro" id="IPR051010">
    <property type="entry name" value="BCAA_transport"/>
</dbReference>
<dbReference type="Pfam" id="PF13458">
    <property type="entry name" value="Peripla_BP_6"/>
    <property type="match status" value="1"/>
</dbReference>
<dbReference type="PANTHER" id="PTHR30483:SF6">
    <property type="entry name" value="PERIPLASMIC BINDING PROTEIN OF ABC TRANSPORTER FOR NATURAL AMINO ACIDS"/>
    <property type="match status" value="1"/>
</dbReference>
<dbReference type="InterPro" id="IPR000709">
    <property type="entry name" value="Leu_Ile_Val-bd"/>
</dbReference>
<dbReference type="PRINTS" id="PR00337">
    <property type="entry name" value="LEUILEVALBP"/>
</dbReference>
<evidence type="ECO:0000256" key="4">
    <source>
        <dbReference type="ARBA" id="ARBA00022970"/>
    </source>
</evidence>
<dbReference type="RefSeq" id="WP_142818406.1">
    <property type="nucleotide sequence ID" value="NZ_CP035503.1"/>
</dbReference>
<dbReference type="EMBL" id="CP035503">
    <property type="protein sequence ID" value="QDL37237.1"/>
    <property type="molecule type" value="Genomic_DNA"/>
</dbReference>
<feature type="chain" id="PRO_5022106649" evidence="5">
    <location>
        <begin position="39"/>
        <end position="396"/>
    </location>
</feature>
<sequence length="396" mass="42280">MYSCNTSMPGSKHRHLRRIGRAVLSLLLAGAAALPAAAQGSDTITTAKLGAVYALSGPVAIYSATIKNALDMALSELNAQGDLKIDLMLEDDRSTKDDAINVYQKFIQRDNVLLIFGPLIGGQVFAAGPLAQRAKVPVMLTSVATPGVTGIGDYIFRTSVESATIIPATVKVAKEQLKSVRAAQIYTNDDQFSVGEFKAYQAALKAAGIQIVDVETLRTGDVDFSAQLTKIKAVNPDTLVISSQGQEAVGIMTQARKLGLDKVRFIGGNAFNAVGVVKDAGAAMEGALSATPWFLSMDHPKNVEFVKKYREKYKSDPDWLAAQTYDAMYIVKQALLAAKIGKGDSVAVARSKLRDSLAAIKTYDGVLGHIEFDEKRDPHVAGAVIKVQGGKHVIAR</sequence>
<dbReference type="InterPro" id="IPR028082">
    <property type="entry name" value="Peripla_BP_I"/>
</dbReference>
<feature type="domain" description="Leucine-binding protein" evidence="6">
    <location>
        <begin position="47"/>
        <end position="379"/>
    </location>
</feature>
<accession>A0A515D9Z9</accession>
<keyword evidence="8" id="KW-1185">Reference proteome</keyword>
<feature type="signal peptide" evidence="5">
    <location>
        <begin position="1"/>
        <end position="38"/>
    </location>
</feature>
<organism evidence="7 8">
    <name type="scientific">Rhodoferax sediminis</name>
    <dbReference type="NCBI Taxonomy" id="2509614"/>
    <lineage>
        <taxon>Bacteria</taxon>
        <taxon>Pseudomonadati</taxon>
        <taxon>Pseudomonadota</taxon>
        <taxon>Betaproteobacteria</taxon>
        <taxon>Burkholderiales</taxon>
        <taxon>Comamonadaceae</taxon>
        <taxon>Rhodoferax</taxon>
    </lineage>
</organism>
<keyword evidence="3 5" id="KW-0732">Signal</keyword>
<name>A0A515D9Z9_9BURK</name>
<evidence type="ECO:0000313" key="8">
    <source>
        <dbReference type="Proteomes" id="UP000316798"/>
    </source>
</evidence>
<dbReference type="AlphaFoldDB" id="A0A515D9Z9"/>
<proteinExistence type="inferred from homology"/>
<dbReference type="KEGG" id="rhf:EUB48_08030"/>
<evidence type="ECO:0000256" key="5">
    <source>
        <dbReference type="SAM" id="SignalP"/>
    </source>
</evidence>
<dbReference type="OrthoDB" id="5290698at2"/>
<gene>
    <name evidence="7" type="ORF">EUB48_08030</name>
</gene>
<dbReference type="Gene3D" id="3.40.50.2300">
    <property type="match status" value="2"/>
</dbReference>
<dbReference type="GO" id="GO:0006865">
    <property type="term" value="P:amino acid transport"/>
    <property type="evidence" value="ECO:0007669"/>
    <property type="project" value="UniProtKB-KW"/>
</dbReference>
<evidence type="ECO:0000256" key="1">
    <source>
        <dbReference type="ARBA" id="ARBA00010062"/>
    </source>
</evidence>
<dbReference type="CDD" id="cd06348">
    <property type="entry name" value="PBP1_ABC_HAAT-like"/>
    <property type="match status" value="1"/>
</dbReference>
<comment type="similarity">
    <text evidence="1">Belongs to the leucine-binding protein family.</text>
</comment>
<dbReference type="Proteomes" id="UP000316798">
    <property type="component" value="Chromosome"/>
</dbReference>
<keyword evidence="4" id="KW-0029">Amino-acid transport</keyword>
<protein>
    <submittedName>
        <fullName evidence="7">Branched-chain amino acid ABC transporter substrate-binding protein</fullName>
    </submittedName>
</protein>
<dbReference type="SUPFAM" id="SSF53822">
    <property type="entry name" value="Periplasmic binding protein-like I"/>
    <property type="match status" value="1"/>
</dbReference>
<dbReference type="InterPro" id="IPR028081">
    <property type="entry name" value="Leu-bd"/>
</dbReference>